<organism evidence="1 2">
    <name type="scientific">Bacillus atrophaeus (strain 1942)</name>
    <dbReference type="NCBI Taxonomy" id="720555"/>
    <lineage>
        <taxon>Bacteria</taxon>
        <taxon>Bacillati</taxon>
        <taxon>Bacillota</taxon>
        <taxon>Bacilli</taxon>
        <taxon>Bacillales</taxon>
        <taxon>Bacillaceae</taxon>
        <taxon>Bacillus</taxon>
    </lineage>
</organism>
<evidence type="ECO:0000313" key="2">
    <source>
        <dbReference type="Proteomes" id="UP000006867"/>
    </source>
</evidence>
<dbReference type="Gene3D" id="1.10.10.10">
    <property type="entry name" value="Winged helix-like DNA-binding domain superfamily/Winged helix DNA-binding domain"/>
    <property type="match status" value="1"/>
</dbReference>
<name>A0ABM5LU57_BACA1</name>
<accession>A0ABM5LU57</accession>
<protein>
    <submittedName>
        <fullName evidence="1">PLP-dependent transcriptional regulator</fullName>
    </submittedName>
</protein>
<dbReference type="Proteomes" id="UP000006867">
    <property type="component" value="Chromosome"/>
</dbReference>
<reference evidence="1 2" key="1">
    <citation type="journal article" date="2011" name="Front. Microbiol.">
        <title>Genomic signatures of strain selection and enhancement in Bacillus atrophaeus var. globigii, a historical biowarfare simulant.</title>
        <authorList>
            <person name="Gibbons H.S."/>
            <person name="Broomall S.M."/>
            <person name="McNew L.A."/>
            <person name="Daligault H."/>
            <person name="Chapman C."/>
            <person name="Bruce D."/>
            <person name="Karavis M."/>
            <person name="Krepps M."/>
            <person name="McGregor P.A."/>
            <person name="Hong C."/>
            <person name="Park K.H."/>
            <person name="Akmal A."/>
            <person name="Feldman A."/>
            <person name="Lin J.S."/>
            <person name="Chang W.E."/>
            <person name="Higgs B.W."/>
            <person name="Demirev P."/>
            <person name="Lindquist J."/>
            <person name="Liem A."/>
            <person name="Fochler E."/>
            <person name="Read T.D."/>
            <person name="Tapia R."/>
            <person name="Johnson S."/>
            <person name="Bishop-Lilly K.A."/>
            <person name="Detter C."/>
            <person name="Han C."/>
            <person name="Sozhamannan S."/>
            <person name="Rosenzweig C.N."/>
            <person name="Skowronski E.W."/>
        </authorList>
    </citation>
    <scope>NUCLEOTIDE SEQUENCE [LARGE SCALE GENOMIC DNA]</scope>
    <source>
        <strain evidence="1 2">1942</strain>
    </source>
</reference>
<dbReference type="EMBL" id="CP002207">
    <property type="protein sequence ID" value="ADP31424.1"/>
    <property type="molecule type" value="Genomic_DNA"/>
</dbReference>
<keyword evidence="2" id="KW-1185">Reference proteome</keyword>
<dbReference type="RefSeq" id="WP_003327811.1">
    <property type="nucleotide sequence ID" value="NC_014639.1"/>
</dbReference>
<dbReference type="InterPro" id="IPR036388">
    <property type="entry name" value="WH-like_DNA-bd_sf"/>
</dbReference>
<gene>
    <name evidence="1" type="ordered locus">BATR1942_02340</name>
</gene>
<proteinExistence type="predicted"/>
<sequence length="76" mass="8829">MDMTPFLDNKSKTPLYRQLYDYFKQEISHARITKGMKLPSKRRKALSAARVHDTLPSVSARRYYDDHQKAEAVSIG</sequence>
<evidence type="ECO:0000313" key="1">
    <source>
        <dbReference type="EMBL" id="ADP31424.1"/>
    </source>
</evidence>